<evidence type="ECO:0000313" key="2">
    <source>
        <dbReference type="Proteomes" id="UP001055072"/>
    </source>
</evidence>
<accession>A0ACB8TLW3</accession>
<reference evidence="1" key="1">
    <citation type="journal article" date="2021" name="Environ. Microbiol.">
        <title>Gene family expansions and transcriptome signatures uncover fungal adaptations to wood decay.</title>
        <authorList>
            <person name="Hage H."/>
            <person name="Miyauchi S."/>
            <person name="Viragh M."/>
            <person name="Drula E."/>
            <person name="Min B."/>
            <person name="Chaduli D."/>
            <person name="Navarro D."/>
            <person name="Favel A."/>
            <person name="Norest M."/>
            <person name="Lesage-Meessen L."/>
            <person name="Balint B."/>
            <person name="Merenyi Z."/>
            <person name="de Eugenio L."/>
            <person name="Morin E."/>
            <person name="Martinez A.T."/>
            <person name="Baldrian P."/>
            <person name="Stursova M."/>
            <person name="Martinez M.J."/>
            <person name="Novotny C."/>
            <person name="Magnuson J.K."/>
            <person name="Spatafora J.W."/>
            <person name="Maurice S."/>
            <person name="Pangilinan J."/>
            <person name="Andreopoulos W."/>
            <person name="LaButti K."/>
            <person name="Hundley H."/>
            <person name="Na H."/>
            <person name="Kuo A."/>
            <person name="Barry K."/>
            <person name="Lipzen A."/>
            <person name="Henrissat B."/>
            <person name="Riley R."/>
            <person name="Ahrendt S."/>
            <person name="Nagy L.G."/>
            <person name="Grigoriev I.V."/>
            <person name="Martin F."/>
            <person name="Rosso M.N."/>
        </authorList>
    </citation>
    <scope>NUCLEOTIDE SEQUENCE</scope>
    <source>
        <strain evidence="1">CBS 384.51</strain>
    </source>
</reference>
<name>A0ACB8TLW3_9APHY</name>
<gene>
    <name evidence="1" type="ORF">BDY19DRAFT_910949</name>
</gene>
<dbReference type="Proteomes" id="UP001055072">
    <property type="component" value="Unassembled WGS sequence"/>
</dbReference>
<comment type="caution">
    <text evidence="1">The sequence shown here is derived from an EMBL/GenBank/DDBJ whole genome shotgun (WGS) entry which is preliminary data.</text>
</comment>
<keyword evidence="2" id="KW-1185">Reference proteome</keyword>
<proteinExistence type="predicted"/>
<protein>
    <submittedName>
        <fullName evidence="1">Uncharacterized protein</fullName>
    </submittedName>
</protein>
<organism evidence="1 2">
    <name type="scientific">Irpex rosettiformis</name>
    <dbReference type="NCBI Taxonomy" id="378272"/>
    <lineage>
        <taxon>Eukaryota</taxon>
        <taxon>Fungi</taxon>
        <taxon>Dikarya</taxon>
        <taxon>Basidiomycota</taxon>
        <taxon>Agaricomycotina</taxon>
        <taxon>Agaricomycetes</taxon>
        <taxon>Polyporales</taxon>
        <taxon>Irpicaceae</taxon>
        <taxon>Irpex</taxon>
    </lineage>
</organism>
<dbReference type="EMBL" id="MU275037">
    <property type="protein sequence ID" value="KAI0082972.1"/>
    <property type="molecule type" value="Genomic_DNA"/>
</dbReference>
<sequence length="399" mass="45298">MHTSLRECRRTYKFTLADKKKQASAQAAYDTKKIKLDIDADKPDLLSKVSKGNLHGPYFTMIGLKSETYANPRGHPSLLVTLSFSRLRKTMSRIAQVKLNPEQAAAEDVLATKRDFSAEGIRSILEFFENLPLNKRLRNKFSTQYSAASTAWMAGVMSHDGEQKCPPNRFHNQFFETRKLTLMSEDRRDLTALDQTSGSAIVMLHIDSNMTPGVPLSVETIKLNVYFTPFILEDISDGEVAIARLTQMFAECIVLPTVQQWEQGMARIGVKLGQRIISGTSRQSHLKSYNYDDPPPLIPSSILPNCSIYRIPGRPVGAVERAIEYFHPRVVDNTPRAQSNSKQHASDIDNDNNITERSMSSFIDLQTMYEGLRAEYKELHQWFVRSQARTAYLEKQLDR</sequence>
<evidence type="ECO:0000313" key="1">
    <source>
        <dbReference type="EMBL" id="KAI0082972.1"/>
    </source>
</evidence>